<accession>A0A0W0VPE0</accession>
<evidence type="ECO:0000313" key="2">
    <source>
        <dbReference type="EMBL" id="KTD22050.1"/>
    </source>
</evidence>
<dbReference type="InterPro" id="IPR051686">
    <property type="entry name" value="Lipoprotein_DolP"/>
</dbReference>
<dbReference type="Pfam" id="PF04972">
    <property type="entry name" value="BON"/>
    <property type="match status" value="2"/>
</dbReference>
<feature type="domain" description="BON" evidence="1">
    <location>
        <begin position="1"/>
        <end position="50"/>
    </location>
</feature>
<dbReference type="InterPro" id="IPR007055">
    <property type="entry name" value="BON_dom"/>
</dbReference>
<feature type="domain" description="BON" evidence="1">
    <location>
        <begin position="56"/>
        <end position="128"/>
    </location>
</feature>
<dbReference type="Gene3D" id="3.30.1340.30">
    <property type="match status" value="2"/>
</dbReference>
<evidence type="ECO:0000259" key="1">
    <source>
        <dbReference type="PROSITE" id="PS50914"/>
    </source>
</evidence>
<dbReference type="PANTHER" id="PTHR34606:SF15">
    <property type="entry name" value="BON DOMAIN-CONTAINING PROTEIN"/>
    <property type="match status" value="1"/>
</dbReference>
<dbReference type="eggNOG" id="COG2823">
    <property type="taxonomic scope" value="Bacteria"/>
</dbReference>
<dbReference type="PANTHER" id="PTHR34606">
    <property type="entry name" value="BON DOMAIN-CONTAINING PROTEIN"/>
    <property type="match status" value="1"/>
</dbReference>
<dbReference type="EMBL" id="LNYI01000028">
    <property type="protein sequence ID" value="KTD22050.1"/>
    <property type="molecule type" value="Genomic_DNA"/>
</dbReference>
<dbReference type="RefSeq" id="WP_058387153.1">
    <property type="nucleotide sequence ID" value="NZ_CAAAJD010000005.1"/>
</dbReference>
<dbReference type="STRING" id="45067.Llan_1313"/>
<sequence>MSKIKMKVSNGIVYLSGQLDSKTDYEKVVTLVESTQGVKDVNVDDLSVKGSKQPLHDSYITAKVRGALIREDIMGRDILAWTLDIETKNGQVYLSGQVASVKEKALIMKVVKAVKGVQKINDKMTLSSNSANDSRD</sequence>
<keyword evidence="3" id="KW-1185">Reference proteome</keyword>
<dbReference type="AlphaFoldDB" id="A0A0W0VPE0"/>
<name>A0A0W0VPE0_9GAMM</name>
<dbReference type="PROSITE" id="PS50914">
    <property type="entry name" value="BON"/>
    <property type="match status" value="2"/>
</dbReference>
<comment type="caution">
    <text evidence="2">The sequence shown here is derived from an EMBL/GenBank/DDBJ whole genome shotgun (WGS) entry which is preliminary data.</text>
</comment>
<dbReference type="OrthoDB" id="5638756at2"/>
<proteinExistence type="predicted"/>
<gene>
    <name evidence="2" type="ORF">Llan_1313</name>
</gene>
<protein>
    <submittedName>
        <fullName evidence="2">Osmotically inducible protein Y</fullName>
    </submittedName>
</protein>
<evidence type="ECO:0000313" key="3">
    <source>
        <dbReference type="Proteomes" id="UP000054869"/>
    </source>
</evidence>
<organism evidence="2 3">
    <name type="scientific">Legionella lansingensis</name>
    <dbReference type="NCBI Taxonomy" id="45067"/>
    <lineage>
        <taxon>Bacteria</taxon>
        <taxon>Pseudomonadati</taxon>
        <taxon>Pseudomonadota</taxon>
        <taxon>Gammaproteobacteria</taxon>
        <taxon>Legionellales</taxon>
        <taxon>Legionellaceae</taxon>
        <taxon>Legionella</taxon>
    </lineage>
</organism>
<dbReference type="Proteomes" id="UP000054869">
    <property type="component" value="Unassembled WGS sequence"/>
</dbReference>
<reference evidence="2 3" key="1">
    <citation type="submission" date="2015-11" db="EMBL/GenBank/DDBJ databases">
        <title>Genomic analysis of 38 Legionella species identifies large and diverse effector repertoires.</title>
        <authorList>
            <person name="Burstein D."/>
            <person name="Amaro F."/>
            <person name="Zusman T."/>
            <person name="Lifshitz Z."/>
            <person name="Cohen O."/>
            <person name="Gilbert J.A."/>
            <person name="Pupko T."/>
            <person name="Shuman H.A."/>
            <person name="Segal G."/>
        </authorList>
    </citation>
    <scope>NUCLEOTIDE SEQUENCE [LARGE SCALE GENOMIC DNA]</scope>
    <source>
        <strain evidence="2 3">ATCC 49751</strain>
    </source>
</reference>
<dbReference type="PATRIC" id="fig|45067.4.peg.1378"/>